<organism evidence="2 3">
    <name type="scientific">Meganyctiphanes norvegica</name>
    <name type="common">Northern krill</name>
    <name type="synonym">Thysanopoda norvegica</name>
    <dbReference type="NCBI Taxonomy" id="48144"/>
    <lineage>
        <taxon>Eukaryota</taxon>
        <taxon>Metazoa</taxon>
        <taxon>Ecdysozoa</taxon>
        <taxon>Arthropoda</taxon>
        <taxon>Crustacea</taxon>
        <taxon>Multicrustacea</taxon>
        <taxon>Malacostraca</taxon>
        <taxon>Eumalacostraca</taxon>
        <taxon>Eucarida</taxon>
        <taxon>Euphausiacea</taxon>
        <taxon>Euphausiidae</taxon>
        <taxon>Meganyctiphanes</taxon>
    </lineage>
</organism>
<sequence>MGVNQSHSKGESWSDENQWRTYTLPRTGPRIYRNAPAHPDDKDFSCELLGIRPRISRSQSLDEGRGVSPWAIHHLQCVDDQYNKPLQWALTPTPLPTRKLENNGQKGDSDCEENVEPKCKILGKPEVDYSYNASSNPVIQSICDNVILNTLEIHDSVLKNEDCLKVQNTSDIDNDILLKDENDPNFPDIIDEEVESLTKKSNNLSSTDISKTSSPSFVLSSVTDHSEVQIIGVDEVDYLNKNSINISSSDISKTSSTTLVPSSETDCKLPVIPIDVQEGCDNKWPSEDEDDTCISDYKFNEDNCYPCYTKSNSLDALEHNRHLDHNYDYSDSKEQIKTNRGRKSEPSLSGSFLAIPLIQDGRRHTLPSPRAGGGSYSFLAPPTPLFDTTSWETLPPADELEVQLENKPISCSIAENESFTSVFSKSRDSSLSDVSFVTNEGSTNSTMRSDEFILVSPYRCEINNLNKYKSKTCSLPVEMRYIYSEPQNVPLKDSISSASTTILESPLSSTPNASAKYNSYSNETFAPTPVVIRKTDNCNIVGLIPKKTKNYMDINDQQPTEIDKLNVESLVLEDDSNGASSTCLGFNDPTPLCQGKTSTSSTISDATLCSTNSNNITSSVVDATTQTALSDKPCQYSRLSSLIWLSDERLNREPCESSLNLSYSEDDYSEYVEERDTSDDEMESSSSPAATSASFSIHDSSLSLSESLDALDVLGESEFGNSPPNHYLQNYKGNNLELLNFREDLETSFQHQINRYINDQSSCDCDYGNICNPISNSKFQEHWTRLEDRSTQTDPEQTPSVVLSECSGYLLDTGFEHNNILEMIQKSKIMQEHHLDERVQMGKERNYLHLPHTALPLHITKGAVVKTHSDPEKSSYYGSQVDHGSQRATDKYYSSRYLSHLSAQDLALPGSTAAVIQRSGKFIIHTHIYK</sequence>
<comment type="caution">
    <text evidence="2">The sequence shown here is derived from an EMBL/GenBank/DDBJ whole genome shotgun (WGS) entry which is preliminary data.</text>
</comment>
<protein>
    <submittedName>
        <fullName evidence="2">Uncharacterized protein</fullName>
    </submittedName>
</protein>
<evidence type="ECO:0000256" key="1">
    <source>
        <dbReference type="SAM" id="MobiDB-lite"/>
    </source>
</evidence>
<accession>A0AAV2RHB1</accession>
<proteinExistence type="predicted"/>
<feature type="compositionally biased region" description="Acidic residues" evidence="1">
    <location>
        <begin position="666"/>
        <end position="683"/>
    </location>
</feature>
<feature type="compositionally biased region" description="Basic and acidic residues" evidence="1">
    <location>
        <begin position="328"/>
        <end position="345"/>
    </location>
</feature>
<gene>
    <name evidence="2" type="ORF">MNOR_LOCUS23470</name>
</gene>
<dbReference type="EMBL" id="CAXKWB010020716">
    <property type="protein sequence ID" value="CAL4122748.1"/>
    <property type="molecule type" value="Genomic_DNA"/>
</dbReference>
<dbReference type="Proteomes" id="UP001497623">
    <property type="component" value="Unassembled WGS sequence"/>
</dbReference>
<feature type="region of interest" description="Disordered" evidence="1">
    <location>
        <begin position="666"/>
        <end position="692"/>
    </location>
</feature>
<feature type="region of interest" description="Disordered" evidence="1">
    <location>
        <begin position="93"/>
        <end position="113"/>
    </location>
</feature>
<keyword evidence="3" id="KW-1185">Reference proteome</keyword>
<dbReference type="AlphaFoldDB" id="A0AAV2RHB1"/>
<evidence type="ECO:0000313" key="2">
    <source>
        <dbReference type="EMBL" id="CAL4122748.1"/>
    </source>
</evidence>
<name>A0AAV2RHB1_MEGNR</name>
<feature type="region of interest" description="Disordered" evidence="1">
    <location>
        <begin position="328"/>
        <end position="348"/>
    </location>
</feature>
<evidence type="ECO:0000313" key="3">
    <source>
        <dbReference type="Proteomes" id="UP001497623"/>
    </source>
</evidence>
<reference evidence="2 3" key="1">
    <citation type="submission" date="2024-05" db="EMBL/GenBank/DDBJ databases">
        <authorList>
            <person name="Wallberg A."/>
        </authorList>
    </citation>
    <scope>NUCLEOTIDE SEQUENCE [LARGE SCALE GENOMIC DNA]</scope>
</reference>